<protein>
    <submittedName>
        <fullName evidence="7">Response regulator transcription factor</fullName>
    </submittedName>
</protein>
<proteinExistence type="predicted"/>
<dbReference type="InterPro" id="IPR011006">
    <property type="entry name" value="CheY-like_superfamily"/>
</dbReference>
<feature type="modified residue" description="4-aspartylphosphate" evidence="2">
    <location>
        <position position="49"/>
    </location>
</feature>
<evidence type="ECO:0000313" key="8">
    <source>
        <dbReference type="Proteomes" id="UP001197247"/>
    </source>
</evidence>
<dbReference type="InterPro" id="IPR001789">
    <property type="entry name" value="Sig_transdc_resp-reg_receiver"/>
</dbReference>
<dbReference type="SUPFAM" id="SSF46894">
    <property type="entry name" value="C-terminal effector domain of the bipartite response regulators"/>
    <property type="match status" value="1"/>
</dbReference>
<dbReference type="Proteomes" id="UP001197247">
    <property type="component" value="Unassembled WGS sequence"/>
</dbReference>
<comment type="caution">
    <text evidence="7">The sequence shown here is derived from an EMBL/GenBank/DDBJ whole genome shotgun (WGS) entry which is preliminary data.</text>
</comment>
<dbReference type="InterPro" id="IPR001867">
    <property type="entry name" value="OmpR/PhoB-type_DNA-bd"/>
</dbReference>
<dbReference type="InterPro" id="IPR016032">
    <property type="entry name" value="Sig_transdc_resp-reg_C-effctor"/>
</dbReference>
<feature type="region of interest" description="Disordered" evidence="4">
    <location>
        <begin position="224"/>
        <end position="249"/>
    </location>
</feature>
<dbReference type="EMBL" id="JAHBAY010000017">
    <property type="protein sequence ID" value="MBT0773439.1"/>
    <property type="molecule type" value="Genomic_DNA"/>
</dbReference>
<evidence type="ECO:0000256" key="3">
    <source>
        <dbReference type="PROSITE-ProRule" id="PRU01091"/>
    </source>
</evidence>
<organism evidence="7 8">
    <name type="scientific">Kineosporia corallincola</name>
    <dbReference type="NCBI Taxonomy" id="2835133"/>
    <lineage>
        <taxon>Bacteria</taxon>
        <taxon>Bacillati</taxon>
        <taxon>Actinomycetota</taxon>
        <taxon>Actinomycetes</taxon>
        <taxon>Kineosporiales</taxon>
        <taxon>Kineosporiaceae</taxon>
        <taxon>Kineosporia</taxon>
    </lineage>
</organism>
<keyword evidence="8" id="KW-1185">Reference proteome</keyword>
<dbReference type="SUPFAM" id="SSF52172">
    <property type="entry name" value="CheY-like"/>
    <property type="match status" value="1"/>
</dbReference>
<dbReference type="InterPro" id="IPR039420">
    <property type="entry name" value="WalR-like"/>
</dbReference>
<dbReference type="InterPro" id="IPR036388">
    <property type="entry name" value="WH-like_DNA-bd_sf"/>
</dbReference>
<evidence type="ECO:0000259" key="5">
    <source>
        <dbReference type="PROSITE" id="PS50110"/>
    </source>
</evidence>
<dbReference type="SMART" id="SM00862">
    <property type="entry name" value="Trans_reg_C"/>
    <property type="match status" value="1"/>
</dbReference>
<name>A0ABS5TRM7_9ACTN</name>
<keyword evidence="2" id="KW-0597">Phosphoprotein</keyword>
<dbReference type="PROSITE" id="PS51755">
    <property type="entry name" value="OMPR_PHOB"/>
    <property type="match status" value="1"/>
</dbReference>
<evidence type="ECO:0000256" key="2">
    <source>
        <dbReference type="PROSITE-ProRule" id="PRU00169"/>
    </source>
</evidence>
<evidence type="ECO:0000256" key="1">
    <source>
        <dbReference type="ARBA" id="ARBA00023125"/>
    </source>
</evidence>
<evidence type="ECO:0000256" key="4">
    <source>
        <dbReference type="SAM" id="MobiDB-lite"/>
    </source>
</evidence>
<gene>
    <name evidence="7" type="ORF">KIH74_31120</name>
</gene>
<feature type="DNA-binding region" description="OmpR/PhoB-type" evidence="3">
    <location>
        <begin position="126"/>
        <end position="222"/>
    </location>
</feature>
<dbReference type="PANTHER" id="PTHR48111:SF68">
    <property type="entry name" value="OMPR SUBFAMILY"/>
    <property type="match status" value="1"/>
</dbReference>
<feature type="domain" description="OmpR/PhoB-type" evidence="6">
    <location>
        <begin position="126"/>
        <end position="222"/>
    </location>
</feature>
<dbReference type="PROSITE" id="PS50110">
    <property type="entry name" value="RESPONSE_REGULATORY"/>
    <property type="match status" value="1"/>
</dbReference>
<accession>A0ABS5TRM7</accession>
<dbReference type="Pfam" id="PF00072">
    <property type="entry name" value="Response_reg"/>
    <property type="match status" value="1"/>
</dbReference>
<dbReference type="Gene3D" id="3.40.50.2300">
    <property type="match status" value="1"/>
</dbReference>
<dbReference type="PANTHER" id="PTHR48111">
    <property type="entry name" value="REGULATOR OF RPOS"/>
    <property type="match status" value="1"/>
</dbReference>
<reference evidence="7 8" key="1">
    <citation type="submission" date="2021-05" db="EMBL/GenBank/DDBJ databases">
        <title>Kineosporia and Streptomyces sp. nov. two new marine actinobacteria isolated from Coral.</title>
        <authorList>
            <person name="Buangrab K."/>
            <person name="Sutthacheep M."/>
            <person name="Yeemin T."/>
            <person name="Harunari E."/>
            <person name="Igarashi Y."/>
            <person name="Kanchanasin P."/>
            <person name="Tanasupawat S."/>
            <person name="Phongsopitanun W."/>
        </authorList>
    </citation>
    <scope>NUCLEOTIDE SEQUENCE [LARGE SCALE GENOMIC DNA]</scope>
    <source>
        <strain evidence="7 8">J2-2</strain>
    </source>
</reference>
<dbReference type="SMART" id="SM00448">
    <property type="entry name" value="REC"/>
    <property type="match status" value="1"/>
</dbReference>
<sequence>MHVLVVNAKTPATKLPIQDLRRYGHTAEVVRTGRAALQRYTGADLVLLDPDLPDIDGIEVCQSLRALSEVPIIMLTSRGSELDQVLGLRAGSDDYLVSPVGNRELMARIDAVARRTRGLAGAHDAQNVIVHGRLRIDPATRRVHVDERPVSVTRKEFDLLHALASQPWSVVSRRQLMTSVWSTGIRVTGSRTLDAHVNSLRTKLGSRDWILTVRGIGFRLGPSSSAASYPNNALDESRGSTGSVNLATG</sequence>
<feature type="domain" description="Response regulatory" evidence="5">
    <location>
        <begin position="2"/>
        <end position="113"/>
    </location>
</feature>
<dbReference type="CDD" id="cd00383">
    <property type="entry name" value="trans_reg_C"/>
    <property type="match status" value="1"/>
</dbReference>
<evidence type="ECO:0000313" key="7">
    <source>
        <dbReference type="EMBL" id="MBT0773439.1"/>
    </source>
</evidence>
<feature type="compositionally biased region" description="Polar residues" evidence="4">
    <location>
        <begin position="239"/>
        <end position="249"/>
    </location>
</feature>
<keyword evidence="1 3" id="KW-0238">DNA-binding</keyword>
<dbReference type="Gene3D" id="1.10.10.10">
    <property type="entry name" value="Winged helix-like DNA-binding domain superfamily/Winged helix DNA-binding domain"/>
    <property type="match status" value="1"/>
</dbReference>
<dbReference type="Pfam" id="PF00486">
    <property type="entry name" value="Trans_reg_C"/>
    <property type="match status" value="1"/>
</dbReference>
<evidence type="ECO:0000259" key="6">
    <source>
        <dbReference type="PROSITE" id="PS51755"/>
    </source>
</evidence>
<dbReference type="Gene3D" id="6.10.250.690">
    <property type="match status" value="1"/>
</dbReference>